<name>A0A427UJC2_ACIJO</name>
<reference evidence="1 2" key="1">
    <citation type="submission" date="2018-10" db="EMBL/GenBank/DDBJ databases">
        <title>Transmission dynamics of multidrug resistant bacteria on intensive care unit surfaces.</title>
        <authorList>
            <person name="D'Souza A.W."/>
            <person name="Potter R.F."/>
            <person name="Wallace M."/>
            <person name="Shupe A."/>
            <person name="Patel S."/>
            <person name="Sun S."/>
            <person name="Gul D."/>
            <person name="Kwon J.H."/>
            <person name="Andleeb S."/>
            <person name="Burnham C.-A.D."/>
            <person name="Dantas G."/>
        </authorList>
    </citation>
    <scope>NUCLEOTIDE SEQUENCE [LARGE SCALE GENOMIC DNA]</scope>
    <source>
        <strain evidence="1 2">AJ_385</strain>
    </source>
</reference>
<evidence type="ECO:0000313" key="1">
    <source>
        <dbReference type="EMBL" id="RSE16740.1"/>
    </source>
</evidence>
<dbReference type="SUPFAM" id="SSF56935">
    <property type="entry name" value="Porins"/>
    <property type="match status" value="1"/>
</dbReference>
<evidence type="ECO:0000313" key="2">
    <source>
        <dbReference type="Proteomes" id="UP000277537"/>
    </source>
</evidence>
<comment type="caution">
    <text evidence="1">The sequence shown here is derived from an EMBL/GenBank/DDBJ whole genome shotgun (WGS) entry which is preliminary data.</text>
</comment>
<dbReference type="EMBL" id="RHXE01000081">
    <property type="protein sequence ID" value="RSE16740.1"/>
    <property type="molecule type" value="Genomic_DNA"/>
</dbReference>
<dbReference type="AlphaFoldDB" id="A0A427UJC2"/>
<dbReference type="RefSeq" id="WP_125275039.1">
    <property type="nucleotide sequence ID" value="NZ_RHXE01000081.1"/>
</dbReference>
<sequence length="234" mass="25677">MEKSILAIGLLMSAAFTHADRPLVIQQGAPIPLGDEVTPVAETKFQPLQPVKYKNEAALNHSLMLEYSAQKGNFANNIKEDLTGFGIGYSSSPHKNGLWGKFEYQQNNEYDGKAYEFSFGGHLNFINLNGFYVLGTLGTGFSVLDVDGFDTSSYWTIPIGLEAGYTFTPNFSLYTGIGYKWSWDISSSTTCKNGSQSNSTSSGACSWNGGIDHYNYTIGDFDGVTYKAGLRYNF</sequence>
<accession>A0A427UJC2</accession>
<proteinExistence type="predicted"/>
<evidence type="ECO:0008006" key="3">
    <source>
        <dbReference type="Google" id="ProtNLM"/>
    </source>
</evidence>
<protein>
    <recommendedName>
        <fullName evidence="3">Outer membrane protein beta-barrel domain-containing protein</fullName>
    </recommendedName>
</protein>
<gene>
    <name evidence="1" type="ORF">EGT73_17790</name>
</gene>
<dbReference type="Proteomes" id="UP000277537">
    <property type="component" value="Unassembled WGS sequence"/>
</dbReference>
<organism evidence="1 2">
    <name type="scientific">Acinetobacter johnsonii</name>
    <dbReference type="NCBI Taxonomy" id="40214"/>
    <lineage>
        <taxon>Bacteria</taxon>
        <taxon>Pseudomonadati</taxon>
        <taxon>Pseudomonadota</taxon>
        <taxon>Gammaproteobacteria</taxon>
        <taxon>Moraxellales</taxon>
        <taxon>Moraxellaceae</taxon>
        <taxon>Acinetobacter</taxon>
    </lineage>
</organism>